<keyword evidence="3" id="KW-1185">Reference proteome</keyword>
<dbReference type="InterPro" id="IPR053143">
    <property type="entry name" value="Arylsulfate_ST"/>
</dbReference>
<feature type="chain" id="PRO_5034695565" description="ASST-domain-containing protein" evidence="1">
    <location>
        <begin position="18"/>
        <end position="571"/>
    </location>
</feature>
<dbReference type="OrthoDB" id="5427350at2759"/>
<feature type="signal peptide" evidence="1">
    <location>
        <begin position="1"/>
        <end position="17"/>
    </location>
</feature>
<dbReference type="Pfam" id="PF14269">
    <property type="entry name" value="Arylsulfotran_2"/>
    <property type="match status" value="1"/>
</dbReference>
<evidence type="ECO:0000313" key="2">
    <source>
        <dbReference type="EMBL" id="KAF5370357.1"/>
    </source>
</evidence>
<name>A0A8H5LUT2_9AGAR</name>
<gene>
    <name evidence="2" type="ORF">D9758_006932</name>
</gene>
<organism evidence="2 3">
    <name type="scientific">Tetrapyrgos nigripes</name>
    <dbReference type="NCBI Taxonomy" id="182062"/>
    <lineage>
        <taxon>Eukaryota</taxon>
        <taxon>Fungi</taxon>
        <taxon>Dikarya</taxon>
        <taxon>Basidiomycota</taxon>
        <taxon>Agaricomycotina</taxon>
        <taxon>Agaricomycetes</taxon>
        <taxon>Agaricomycetidae</taxon>
        <taxon>Agaricales</taxon>
        <taxon>Marasmiineae</taxon>
        <taxon>Marasmiaceae</taxon>
        <taxon>Tetrapyrgos</taxon>
    </lineage>
</organism>
<dbReference type="PANTHER" id="PTHR35340">
    <property type="entry name" value="PQQ ENZYME REPEAT PROTEIN-RELATED"/>
    <property type="match status" value="1"/>
</dbReference>
<dbReference type="PANTHER" id="PTHR35340:SF5">
    <property type="entry name" value="ASST-DOMAIN-CONTAINING PROTEIN"/>
    <property type="match status" value="1"/>
</dbReference>
<evidence type="ECO:0008006" key="4">
    <source>
        <dbReference type="Google" id="ProtNLM"/>
    </source>
</evidence>
<protein>
    <recommendedName>
        <fullName evidence="4">ASST-domain-containing protein</fullName>
    </recommendedName>
</protein>
<dbReference type="InterPro" id="IPR039535">
    <property type="entry name" value="ASST-like"/>
</dbReference>
<comment type="caution">
    <text evidence="2">The sequence shown here is derived from an EMBL/GenBank/DDBJ whole genome shotgun (WGS) entry which is preliminary data.</text>
</comment>
<reference evidence="2 3" key="1">
    <citation type="journal article" date="2020" name="ISME J.">
        <title>Uncovering the hidden diversity of litter-decomposition mechanisms in mushroom-forming fungi.</title>
        <authorList>
            <person name="Floudas D."/>
            <person name="Bentzer J."/>
            <person name="Ahren D."/>
            <person name="Johansson T."/>
            <person name="Persson P."/>
            <person name="Tunlid A."/>
        </authorList>
    </citation>
    <scope>NUCLEOTIDE SEQUENCE [LARGE SCALE GENOMIC DNA]</scope>
    <source>
        <strain evidence="2 3">CBS 291.85</strain>
    </source>
</reference>
<sequence>MSKSFLLLLLLTLTVSAQQLQFQSRPDLVPTPWNITFTNTSSSSTSGEGFIFMAPLGPAPAPTGLMIFDNDGNLVYLKNSDVFLNLNGSNSAVFDFRPQRWISSDDGNGKSVNDTFLTLWAGTVNPHGFGKGRVFLLDHGYEVVKNFTAVNGSDFHEFHINSDGTAVTTIYNLVEGIDTTSISPLGQQDSFVWDACAQELYIASGNPTNNFLFCALSPVSPRSTGPISVSDSFTTPATPPTDSNNGWDYVHFNSAEKDAAGNYLISARHTHSVYYVDGSTSQIIWALGASTIQIDPSRPSVPSSHPSNFTGDGNDFSWQHDARWVGERGLSGDDIRSANSGNASGTLGGKRRLTIYDNGSSGLPSSRTESRGLLIELDFSQSPWTASILTSYHSPGGETTLLSTSQGNLQFLSDHPELNSDNVFMSYGGLPVFAEYTREGDTVRVVHYGTSGVQGYRIFRAIWDGTPVSRPDVAVDADVGMVFVSWNGATRVVKWRLTQGSDSFSLGNTTDVDKQGFETAIAIDTTPEVLQVSALDKDGNVLAKSNVVSVQDGSIVAEGQDGVKASSNTDA</sequence>
<evidence type="ECO:0000256" key="1">
    <source>
        <dbReference type="SAM" id="SignalP"/>
    </source>
</evidence>
<dbReference type="EMBL" id="JAACJM010000011">
    <property type="protein sequence ID" value="KAF5370357.1"/>
    <property type="molecule type" value="Genomic_DNA"/>
</dbReference>
<dbReference type="AlphaFoldDB" id="A0A8H5LUT2"/>
<accession>A0A8H5LUT2</accession>
<dbReference type="Proteomes" id="UP000559256">
    <property type="component" value="Unassembled WGS sequence"/>
</dbReference>
<proteinExistence type="predicted"/>
<keyword evidence="1" id="KW-0732">Signal</keyword>
<evidence type="ECO:0000313" key="3">
    <source>
        <dbReference type="Proteomes" id="UP000559256"/>
    </source>
</evidence>